<dbReference type="PANTHER" id="PTHR31283">
    <property type="entry name" value="EKC/KEOPS COMPLEX SUBUNIT PCC1 FAMILY MEMBER"/>
    <property type="match status" value="1"/>
</dbReference>
<dbReference type="RefSeq" id="XP_035540538.1">
    <property type="nucleotide sequence ID" value="XM_035684645.1"/>
</dbReference>
<dbReference type="OrthoDB" id="10025739at2759"/>
<evidence type="ECO:0000313" key="8">
    <source>
        <dbReference type="RefSeq" id="XP_035540538.1"/>
    </source>
</evidence>
<dbReference type="GO" id="GO:0005634">
    <property type="term" value="C:nucleus"/>
    <property type="evidence" value="ECO:0007669"/>
    <property type="project" value="UniProtKB-SubCell"/>
</dbReference>
<keyword evidence="4" id="KW-0963">Cytoplasm</keyword>
<dbReference type="Pfam" id="PF09341">
    <property type="entry name" value="Pcc1"/>
    <property type="match status" value="1"/>
</dbReference>
<keyword evidence="7" id="KW-1185">Reference proteome</keyword>
<sequence length="247" mass="27317">MLRSTSDFSLELKCLLSHVGSSPVCIQKLEHSTPHAALASPSPLVTSKPCALLVNPKQLFTAAPPTMVFFDEPAANQALHRRRFSLQYNTGEIPTYTAEYLPCHTAAAAAVSPCCKRQEPKPLFFLVSLTRYLSISHSLVHRESDEMAAIIGDMADLQQQSQWEFSCDLEVDYESEENASMVYAALAVDKELQPDKVKRQMAASNGKLTVHFEAVEARFLRASFSAFVDVLTLATKTIEEFGQGMEL</sequence>
<dbReference type="AlphaFoldDB" id="A0A6P9E8B3"/>
<dbReference type="InterPro" id="IPR015419">
    <property type="entry name" value="CTAG/Pcc1"/>
</dbReference>
<protein>
    <submittedName>
        <fullName evidence="8">Uncharacterized protein LOC108993993</fullName>
    </submittedName>
</protein>
<evidence type="ECO:0000256" key="6">
    <source>
        <dbReference type="ARBA" id="ARBA00023242"/>
    </source>
</evidence>
<evidence type="ECO:0000313" key="7">
    <source>
        <dbReference type="Proteomes" id="UP000235220"/>
    </source>
</evidence>
<dbReference type="FunFam" id="3.30.310.50:FF:000005">
    <property type="entry name" value="L antigen family member 3"/>
    <property type="match status" value="1"/>
</dbReference>
<comment type="subcellular location">
    <subcellularLocation>
        <location evidence="2">Cytoplasm</location>
    </subcellularLocation>
    <subcellularLocation>
        <location evidence="1">Nucleus</location>
    </subcellularLocation>
</comment>
<evidence type="ECO:0000256" key="3">
    <source>
        <dbReference type="ARBA" id="ARBA00007073"/>
    </source>
</evidence>
<dbReference type="Proteomes" id="UP000235220">
    <property type="component" value="Chromosome 13"/>
</dbReference>
<dbReference type="GO" id="GO:0000408">
    <property type="term" value="C:EKC/KEOPS complex"/>
    <property type="evidence" value="ECO:0000318"/>
    <property type="project" value="GO_Central"/>
</dbReference>
<dbReference type="InParanoid" id="A0A6P9E8B3"/>
<evidence type="ECO:0000256" key="2">
    <source>
        <dbReference type="ARBA" id="ARBA00004496"/>
    </source>
</evidence>
<keyword evidence="5" id="KW-0819">tRNA processing</keyword>
<comment type="similarity">
    <text evidence="3">Belongs to the CTAG/PCC1 family.</text>
</comment>
<dbReference type="GeneID" id="108993993"/>
<evidence type="ECO:0000256" key="4">
    <source>
        <dbReference type="ARBA" id="ARBA00022490"/>
    </source>
</evidence>
<reference evidence="8" key="1">
    <citation type="submission" date="2025-08" db="UniProtKB">
        <authorList>
            <consortium name="RefSeq"/>
        </authorList>
    </citation>
    <scope>IDENTIFICATION</scope>
    <source>
        <tissue evidence="8">Leaves</tissue>
    </source>
</reference>
<dbReference type="GO" id="GO:0005737">
    <property type="term" value="C:cytoplasm"/>
    <property type="evidence" value="ECO:0007669"/>
    <property type="project" value="UniProtKB-SubCell"/>
</dbReference>
<gene>
    <name evidence="8" type="primary">LOC108993993</name>
</gene>
<evidence type="ECO:0000256" key="1">
    <source>
        <dbReference type="ARBA" id="ARBA00004123"/>
    </source>
</evidence>
<keyword evidence="6" id="KW-0539">Nucleus</keyword>
<dbReference type="KEGG" id="jre:108993993"/>
<organism evidence="7 8">
    <name type="scientific">Juglans regia</name>
    <name type="common">English walnut</name>
    <dbReference type="NCBI Taxonomy" id="51240"/>
    <lineage>
        <taxon>Eukaryota</taxon>
        <taxon>Viridiplantae</taxon>
        <taxon>Streptophyta</taxon>
        <taxon>Embryophyta</taxon>
        <taxon>Tracheophyta</taxon>
        <taxon>Spermatophyta</taxon>
        <taxon>Magnoliopsida</taxon>
        <taxon>eudicotyledons</taxon>
        <taxon>Gunneridae</taxon>
        <taxon>Pentapetalae</taxon>
        <taxon>rosids</taxon>
        <taxon>fabids</taxon>
        <taxon>Fagales</taxon>
        <taxon>Juglandaceae</taxon>
        <taxon>Juglans</taxon>
    </lineage>
</organism>
<dbReference type="Gene3D" id="3.30.310.50">
    <property type="entry name" value="Alpha-D-phosphohexomutase, C-terminal domain"/>
    <property type="match status" value="1"/>
</dbReference>
<dbReference type="GO" id="GO:0008033">
    <property type="term" value="P:tRNA processing"/>
    <property type="evidence" value="ECO:0007669"/>
    <property type="project" value="UniProtKB-KW"/>
</dbReference>
<dbReference type="PANTHER" id="PTHR31283:SF5">
    <property type="entry name" value="EKC_KEOPS COMPLEX SUBUNIT LAGE3"/>
    <property type="match status" value="1"/>
</dbReference>
<name>A0A6P9E8B3_JUGRE</name>
<evidence type="ECO:0000256" key="5">
    <source>
        <dbReference type="ARBA" id="ARBA00022694"/>
    </source>
</evidence>
<proteinExistence type="inferred from homology"/>
<accession>A0A6P9E8B3</accession>
<dbReference type="GO" id="GO:0070525">
    <property type="term" value="P:tRNA threonylcarbamoyladenosine metabolic process"/>
    <property type="evidence" value="ECO:0000318"/>
    <property type="project" value="GO_Central"/>
</dbReference>